<keyword evidence="3" id="KW-1185">Reference proteome</keyword>
<sequence>MRRKERRGGGAGSGARDAEEVLDELYVTPPPEFVARRDELAAEAKADGRAEDARRIRAARRPTRAAWAANLLLRSAPADCERFLELGQALREAYRSLDAAEIKQLSGRRGSVVSAMARQAVALALEAGHRLSDDAQQGVVSTLRAVLADQEAADQWAAGRLEGALTPPSDFAPSGVTEAVTEASVREEEEPGPKRAAHEAARTSPRAAPVEEELAERRRRREQERLAAARKAAAEAAAEAERALERQRTATEDAEAALVRARDREAEARARTTEAEDRLRAAQGELEQAERDRRDAEERARTAADATARAERAARQAADEVEHLRE</sequence>
<gene>
    <name evidence="2" type="ORF">QIS96_23935</name>
</gene>
<protein>
    <submittedName>
        <fullName evidence="2">Uncharacterized protein</fullName>
    </submittedName>
</protein>
<evidence type="ECO:0000313" key="2">
    <source>
        <dbReference type="EMBL" id="MDI3406850.1"/>
    </source>
</evidence>
<accession>A0ABT6SF78</accession>
<organism evidence="2 3">
    <name type="scientific">Streptomyces cavernicola</name>
    <dbReference type="NCBI Taxonomy" id="3043613"/>
    <lineage>
        <taxon>Bacteria</taxon>
        <taxon>Bacillati</taxon>
        <taxon>Actinomycetota</taxon>
        <taxon>Actinomycetes</taxon>
        <taxon>Kitasatosporales</taxon>
        <taxon>Streptomycetaceae</taxon>
        <taxon>Streptomyces</taxon>
    </lineage>
</organism>
<proteinExistence type="predicted"/>
<feature type="compositionally biased region" description="Basic and acidic residues" evidence="1">
    <location>
        <begin position="191"/>
        <end position="201"/>
    </location>
</feature>
<comment type="caution">
    <text evidence="2">The sequence shown here is derived from an EMBL/GenBank/DDBJ whole genome shotgun (WGS) entry which is preliminary data.</text>
</comment>
<name>A0ABT6SF78_9ACTN</name>
<dbReference type="RefSeq" id="WP_282544778.1">
    <property type="nucleotide sequence ID" value="NZ_JASCIQ010000027.1"/>
</dbReference>
<feature type="compositionally biased region" description="Basic and acidic residues" evidence="1">
    <location>
        <begin position="288"/>
        <end position="326"/>
    </location>
</feature>
<feature type="region of interest" description="Disordered" evidence="1">
    <location>
        <begin position="163"/>
        <end position="326"/>
    </location>
</feature>
<feature type="region of interest" description="Disordered" evidence="1">
    <location>
        <begin position="1"/>
        <end position="21"/>
    </location>
</feature>
<evidence type="ECO:0000256" key="1">
    <source>
        <dbReference type="SAM" id="MobiDB-lite"/>
    </source>
</evidence>
<dbReference type="EMBL" id="JASCIQ010000027">
    <property type="protein sequence ID" value="MDI3406850.1"/>
    <property type="molecule type" value="Genomic_DNA"/>
</dbReference>
<feature type="compositionally biased region" description="Basic and acidic residues" evidence="1">
    <location>
        <begin position="239"/>
        <end position="251"/>
    </location>
</feature>
<reference evidence="2 3" key="1">
    <citation type="submission" date="2023-05" db="EMBL/GenBank/DDBJ databases">
        <title>Draft genome sequence of Streptomyces sp. B-S-A6 isolated from a cave soil in Thailand.</title>
        <authorList>
            <person name="Chamroensaksri N."/>
            <person name="Muangham S."/>
        </authorList>
    </citation>
    <scope>NUCLEOTIDE SEQUENCE [LARGE SCALE GENOMIC DNA]</scope>
    <source>
        <strain evidence="2 3">B-S-A6</strain>
    </source>
</reference>
<feature type="compositionally biased region" description="Basic and acidic residues" evidence="1">
    <location>
        <begin position="260"/>
        <end position="280"/>
    </location>
</feature>
<evidence type="ECO:0000313" key="3">
    <source>
        <dbReference type="Proteomes" id="UP001223978"/>
    </source>
</evidence>
<dbReference type="Proteomes" id="UP001223978">
    <property type="component" value="Unassembled WGS sequence"/>
</dbReference>